<evidence type="ECO:0000259" key="3">
    <source>
        <dbReference type="PROSITE" id="PS50110"/>
    </source>
</evidence>
<gene>
    <name evidence="4" type="ORF">HKN21_09040</name>
</gene>
<dbReference type="PANTHER" id="PTHR44591">
    <property type="entry name" value="STRESS RESPONSE REGULATOR PROTEIN 1"/>
    <property type="match status" value="1"/>
</dbReference>
<dbReference type="InterPro" id="IPR001789">
    <property type="entry name" value="Sig_transdc_resp-reg_receiver"/>
</dbReference>
<dbReference type="SMART" id="SM00448">
    <property type="entry name" value="REC"/>
    <property type="match status" value="1"/>
</dbReference>
<proteinExistence type="predicted"/>
<evidence type="ECO:0000256" key="2">
    <source>
        <dbReference type="PROSITE-ProRule" id="PRU00169"/>
    </source>
</evidence>
<dbReference type="InterPro" id="IPR011006">
    <property type="entry name" value="CheY-like_superfamily"/>
</dbReference>
<name>A0A7Y2EBR3_UNCEI</name>
<dbReference type="Gene3D" id="3.40.50.2300">
    <property type="match status" value="1"/>
</dbReference>
<dbReference type="Proteomes" id="UP000547674">
    <property type="component" value="Unassembled WGS sequence"/>
</dbReference>
<dbReference type="SUPFAM" id="SSF52172">
    <property type="entry name" value="CheY-like"/>
    <property type="match status" value="1"/>
</dbReference>
<dbReference type="PANTHER" id="PTHR44591:SF3">
    <property type="entry name" value="RESPONSE REGULATORY DOMAIN-CONTAINING PROTEIN"/>
    <property type="match status" value="1"/>
</dbReference>
<dbReference type="PROSITE" id="PS50110">
    <property type="entry name" value="RESPONSE_REGULATORY"/>
    <property type="match status" value="1"/>
</dbReference>
<reference evidence="4 5" key="1">
    <citation type="submission" date="2020-03" db="EMBL/GenBank/DDBJ databases">
        <title>Metabolic flexibility allows generalist bacteria to become dominant in a frequently disturbed ecosystem.</title>
        <authorList>
            <person name="Chen Y.-J."/>
            <person name="Leung P.M."/>
            <person name="Bay S.K."/>
            <person name="Hugenholtz P."/>
            <person name="Kessler A.J."/>
            <person name="Shelley G."/>
            <person name="Waite D.W."/>
            <person name="Cook P.L."/>
            <person name="Greening C."/>
        </authorList>
    </citation>
    <scope>NUCLEOTIDE SEQUENCE [LARGE SCALE GENOMIC DNA]</scope>
    <source>
        <strain evidence="4">SS_bin_28</strain>
    </source>
</reference>
<dbReference type="GO" id="GO:0000160">
    <property type="term" value="P:phosphorelay signal transduction system"/>
    <property type="evidence" value="ECO:0007669"/>
    <property type="project" value="InterPro"/>
</dbReference>
<feature type="modified residue" description="4-aspartylphosphate" evidence="2">
    <location>
        <position position="53"/>
    </location>
</feature>
<evidence type="ECO:0000256" key="1">
    <source>
        <dbReference type="ARBA" id="ARBA00022553"/>
    </source>
</evidence>
<dbReference type="EMBL" id="JABDJR010000360">
    <property type="protein sequence ID" value="NNF06894.1"/>
    <property type="molecule type" value="Genomic_DNA"/>
</dbReference>
<accession>A0A7Y2EBR3</accession>
<comment type="caution">
    <text evidence="4">The sequence shown here is derived from an EMBL/GenBank/DDBJ whole genome shotgun (WGS) entry which is preliminary data.</text>
</comment>
<keyword evidence="1 2" id="KW-0597">Phosphoprotein</keyword>
<sequence length="128" mass="14064">MKQRILIVDDHRDIRKAIGLRLRNENYGTSFALTVGDAIDAASTENPDLVILDLGLPDGDGFDVLSSLSEHEATAQIPVIVISAREPAGYEKHIVDTQTQGFFLKPINVNAFLESIRWVLGDAYKEAA</sequence>
<dbReference type="AlphaFoldDB" id="A0A7Y2EBR3"/>
<dbReference type="InterPro" id="IPR050595">
    <property type="entry name" value="Bact_response_regulator"/>
</dbReference>
<protein>
    <submittedName>
        <fullName evidence="4">Response regulator</fullName>
    </submittedName>
</protein>
<dbReference type="Pfam" id="PF00072">
    <property type="entry name" value="Response_reg"/>
    <property type="match status" value="1"/>
</dbReference>
<evidence type="ECO:0000313" key="4">
    <source>
        <dbReference type="EMBL" id="NNF06894.1"/>
    </source>
</evidence>
<organism evidence="4 5">
    <name type="scientific">Eiseniibacteriota bacterium</name>
    <dbReference type="NCBI Taxonomy" id="2212470"/>
    <lineage>
        <taxon>Bacteria</taxon>
        <taxon>Candidatus Eiseniibacteriota</taxon>
    </lineage>
</organism>
<evidence type="ECO:0000313" key="5">
    <source>
        <dbReference type="Proteomes" id="UP000547674"/>
    </source>
</evidence>
<feature type="domain" description="Response regulatory" evidence="3">
    <location>
        <begin position="4"/>
        <end position="120"/>
    </location>
</feature>